<organism evidence="1 2">
    <name type="scientific">Hyalangium minutum</name>
    <dbReference type="NCBI Taxonomy" id="394096"/>
    <lineage>
        <taxon>Bacteria</taxon>
        <taxon>Pseudomonadati</taxon>
        <taxon>Myxococcota</taxon>
        <taxon>Myxococcia</taxon>
        <taxon>Myxococcales</taxon>
        <taxon>Cystobacterineae</taxon>
        <taxon>Archangiaceae</taxon>
        <taxon>Hyalangium</taxon>
    </lineage>
</organism>
<dbReference type="OrthoDB" id="275146at2"/>
<accession>A0A085VYT1</accession>
<dbReference type="AlphaFoldDB" id="A0A085VYT1"/>
<protein>
    <recommendedName>
        <fullName evidence="3">YkgJ family cysteine cluster protein</fullName>
    </recommendedName>
</protein>
<keyword evidence="2" id="KW-1185">Reference proteome</keyword>
<evidence type="ECO:0000313" key="1">
    <source>
        <dbReference type="EMBL" id="KFE60594.1"/>
    </source>
</evidence>
<evidence type="ECO:0000313" key="2">
    <source>
        <dbReference type="Proteomes" id="UP000028725"/>
    </source>
</evidence>
<proteinExistence type="predicted"/>
<reference evidence="1 2" key="1">
    <citation type="submission" date="2014-04" db="EMBL/GenBank/DDBJ databases">
        <title>Genome assembly of Hyalangium minutum DSM 14724.</title>
        <authorList>
            <person name="Sharma G."/>
            <person name="Subramanian S."/>
        </authorList>
    </citation>
    <scope>NUCLEOTIDE SEQUENCE [LARGE SCALE GENOMIC DNA]</scope>
    <source>
        <strain evidence="1 2">DSM 14724</strain>
    </source>
</reference>
<sequence>MKAPVSPACARCSKVLGKSCCEPRGTEQLAMVTRSDMERISAHTGLPARRFTEEEGVSEAGAADFENRWPLYRGYFRRGPVRTVLRAKEGACVFYKHTSGCTLPSDVRPIACQLFPFDQWADGSWSLAVGRFGDLLLAREQGGACLAVEEAESMEDVFAAFGTSRETVESLGAQLARESRSHGRG</sequence>
<dbReference type="EMBL" id="JMCB01000030">
    <property type="protein sequence ID" value="KFE60594.1"/>
    <property type="molecule type" value="Genomic_DNA"/>
</dbReference>
<dbReference type="RefSeq" id="WP_044199172.1">
    <property type="nucleotide sequence ID" value="NZ_JMCB01000030.1"/>
</dbReference>
<dbReference type="Proteomes" id="UP000028725">
    <property type="component" value="Unassembled WGS sequence"/>
</dbReference>
<comment type="caution">
    <text evidence="1">The sequence shown here is derived from an EMBL/GenBank/DDBJ whole genome shotgun (WGS) entry which is preliminary data.</text>
</comment>
<gene>
    <name evidence="1" type="ORF">DB31_5933</name>
</gene>
<evidence type="ECO:0008006" key="3">
    <source>
        <dbReference type="Google" id="ProtNLM"/>
    </source>
</evidence>
<dbReference type="STRING" id="394096.DB31_5933"/>
<name>A0A085VYT1_9BACT</name>